<dbReference type="GO" id="GO:0008990">
    <property type="term" value="F:rRNA (guanine-N2-)-methyltransferase activity"/>
    <property type="evidence" value="ECO:0007669"/>
    <property type="project" value="InterPro"/>
</dbReference>
<accession>K6H1B3</accession>
<keyword evidence="1" id="KW-0489">Methyltransferase</keyword>
<evidence type="ECO:0000313" key="2">
    <source>
        <dbReference type="Proteomes" id="UP000010310"/>
    </source>
</evidence>
<dbReference type="Pfam" id="PF04445">
    <property type="entry name" value="SAM_MT"/>
    <property type="match status" value="1"/>
</dbReference>
<gene>
    <name evidence="1" type="ORF">B273_1393</name>
</gene>
<dbReference type="PANTHER" id="PTHR36112">
    <property type="entry name" value="RIBOSOMAL RNA SMALL SUBUNIT METHYLTRANSFERASE J"/>
    <property type="match status" value="1"/>
</dbReference>
<reference evidence="1 2" key="1">
    <citation type="submission" date="2012-09" db="EMBL/GenBank/DDBJ databases">
        <authorList>
            <person name="Dupont C.L."/>
            <person name="Rusch D.B."/>
            <person name="Lombardo M.-J."/>
            <person name="Novotny M."/>
            <person name="Yee-Greenbaum J."/>
            <person name="Laskin R."/>
        </authorList>
    </citation>
    <scope>NUCLEOTIDE SEQUENCE [LARGE SCALE GENOMIC DNA]</scope>
    <source>
        <strain evidence="1">SAR86E</strain>
    </source>
</reference>
<dbReference type="Proteomes" id="UP000010310">
    <property type="component" value="Unassembled WGS sequence"/>
</dbReference>
<protein>
    <submittedName>
        <fullName evidence="1">Putative SAM-dependent methyltransferase</fullName>
    </submittedName>
</protein>
<dbReference type="InterPro" id="IPR007536">
    <property type="entry name" value="16SrRNA_methylTrfase_J"/>
</dbReference>
<dbReference type="SUPFAM" id="SSF53335">
    <property type="entry name" value="S-adenosyl-L-methionine-dependent methyltransferases"/>
    <property type="match status" value="1"/>
</dbReference>
<comment type="caution">
    <text evidence="1">The sequence shown here is derived from an EMBL/GenBank/DDBJ whole genome shotgun (WGS) entry which is preliminary data.</text>
</comment>
<keyword evidence="2" id="KW-1185">Reference proteome</keyword>
<name>K6H1B3_9GAMM</name>
<dbReference type="EMBL" id="AMWX01000008">
    <property type="protein sequence ID" value="EKO36338.1"/>
    <property type="molecule type" value="Genomic_DNA"/>
</dbReference>
<dbReference type="STRING" id="1208365.B273_1393"/>
<sequence length="244" mass="27551">MILDLVCVSPEQHTLAKELADSLSASLNTSQASSKKPYLDLSEDGLAFFHPAARSRKKLLIDFNSGASRWRIERASHEKLIKKALGRSDAPLNILDCTAGLLQDTLVFLSLGHRVTALEQSRIMFHLLEDAIHRSEDSSIFKNLDLINEEACSYTREVKNIDVVYFDPMYPKTKKSALSSGQLEYVEKVLEVESVSNNAAKEFEVLQSIPKKKLIVKRPIKAEPFSQELNYQVFGKTTRFDVYL</sequence>
<dbReference type="InterPro" id="IPR029063">
    <property type="entry name" value="SAM-dependent_MTases_sf"/>
</dbReference>
<proteinExistence type="predicted"/>
<keyword evidence="1" id="KW-0808">Transferase</keyword>
<dbReference type="Gene3D" id="3.40.50.150">
    <property type="entry name" value="Vaccinia Virus protein VP39"/>
    <property type="match status" value="1"/>
</dbReference>
<dbReference type="AlphaFoldDB" id="K6H1B3"/>
<organism evidence="1 2">
    <name type="scientific">SAR86 cluster bacterium SAR86E</name>
    <dbReference type="NCBI Taxonomy" id="1208365"/>
    <lineage>
        <taxon>Bacteria</taxon>
        <taxon>Pseudomonadati</taxon>
        <taxon>Pseudomonadota</taxon>
        <taxon>Gammaproteobacteria</taxon>
        <taxon>SAR86 cluster</taxon>
    </lineage>
</organism>
<evidence type="ECO:0000313" key="1">
    <source>
        <dbReference type="EMBL" id="EKO36338.1"/>
    </source>
</evidence>
<dbReference type="PANTHER" id="PTHR36112:SF1">
    <property type="entry name" value="RIBOSOMAL RNA SMALL SUBUNIT METHYLTRANSFERASE J"/>
    <property type="match status" value="1"/>
</dbReference>